<dbReference type="InterPro" id="IPR013105">
    <property type="entry name" value="TPR_2"/>
</dbReference>
<evidence type="ECO:0000256" key="3">
    <source>
        <dbReference type="PROSITE-ProRule" id="PRU00339"/>
    </source>
</evidence>
<dbReference type="EMBL" id="SETE01000001">
    <property type="protein sequence ID" value="RYM35964.1"/>
    <property type="molecule type" value="Genomic_DNA"/>
</dbReference>
<dbReference type="RefSeq" id="WP_130092330.1">
    <property type="nucleotide sequence ID" value="NZ_SETE01000001.1"/>
</dbReference>
<reference evidence="5 6" key="1">
    <citation type="submission" date="2019-02" db="EMBL/GenBank/DDBJ databases">
        <title>Genome sequence of the sea-ice species Brumimicrobium glaciale.</title>
        <authorList>
            <person name="Bowman J.P."/>
        </authorList>
    </citation>
    <scope>NUCLEOTIDE SEQUENCE [LARGE SCALE GENOMIC DNA]</scope>
    <source>
        <strain evidence="5 6">IC156</strain>
    </source>
</reference>
<feature type="compositionally biased region" description="Basic and acidic residues" evidence="4">
    <location>
        <begin position="82"/>
        <end position="92"/>
    </location>
</feature>
<feature type="compositionally biased region" description="Basic and acidic residues" evidence="4">
    <location>
        <begin position="206"/>
        <end position="237"/>
    </location>
</feature>
<keyword evidence="2 3" id="KW-0802">TPR repeat</keyword>
<evidence type="ECO:0000313" key="5">
    <source>
        <dbReference type="EMBL" id="RYM35964.1"/>
    </source>
</evidence>
<name>A0A4Q4KV13_9FLAO</name>
<sequence length="251" mass="29046">MMRSVLFITVTFCMTGFVTGQSWGDSLRIGKKYYQEKQFDKAYKTLLEAQKLAPSTIDLSQDIGNAAYRNEDFEMAEKAFRAAATKDNDESKNAQNWHNVGNSQMKAKNYPAAIESYKQSLRKNPTDERTRYNLAEAQRRLKIQEEQEQQQNQDQQSQDDQDNNNQQEKSDQQDKNNQSEGDENKNQQQKPTEQGGSPNENANSEPESKLSDRKTERILEDLLKQEMQTKKKVRGMESGKNQEQIKSGKRW</sequence>
<feature type="compositionally biased region" description="Polar residues" evidence="4">
    <location>
        <begin position="186"/>
        <end position="205"/>
    </location>
</feature>
<gene>
    <name evidence="5" type="ORF">ERX46_02920</name>
</gene>
<accession>A0A4Q4KV13</accession>
<dbReference type="InterPro" id="IPR019734">
    <property type="entry name" value="TPR_rpt"/>
</dbReference>
<feature type="compositionally biased region" description="Polar residues" evidence="4">
    <location>
        <begin position="93"/>
        <end position="106"/>
    </location>
</feature>
<organism evidence="5 6">
    <name type="scientific">Brumimicrobium glaciale</name>
    <dbReference type="NCBI Taxonomy" id="200475"/>
    <lineage>
        <taxon>Bacteria</taxon>
        <taxon>Pseudomonadati</taxon>
        <taxon>Bacteroidota</taxon>
        <taxon>Flavobacteriia</taxon>
        <taxon>Flavobacteriales</taxon>
        <taxon>Crocinitomicaceae</taxon>
        <taxon>Brumimicrobium</taxon>
    </lineage>
</organism>
<dbReference type="Proteomes" id="UP000293952">
    <property type="component" value="Unassembled WGS sequence"/>
</dbReference>
<comment type="caution">
    <text evidence="5">The sequence shown here is derived from an EMBL/GenBank/DDBJ whole genome shotgun (WGS) entry which is preliminary data.</text>
</comment>
<dbReference type="Gene3D" id="1.25.40.10">
    <property type="entry name" value="Tetratricopeptide repeat domain"/>
    <property type="match status" value="1"/>
</dbReference>
<feature type="region of interest" description="Disordered" evidence="4">
    <location>
        <begin position="144"/>
        <end position="251"/>
    </location>
</feature>
<feature type="repeat" description="TPR" evidence="3">
    <location>
        <begin position="94"/>
        <end position="127"/>
    </location>
</feature>
<dbReference type="PROSITE" id="PS50005">
    <property type="entry name" value="TPR"/>
    <property type="match status" value="1"/>
</dbReference>
<evidence type="ECO:0000313" key="6">
    <source>
        <dbReference type="Proteomes" id="UP000293952"/>
    </source>
</evidence>
<dbReference type="OrthoDB" id="1525165at2"/>
<dbReference type="SMART" id="SM00028">
    <property type="entry name" value="TPR"/>
    <property type="match status" value="3"/>
</dbReference>
<dbReference type="SUPFAM" id="SSF48452">
    <property type="entry name" value="TPR-like"/>
    <property type="match status" value="1"/>
</dbReference>
<proteinExistence type="predicted"/>
<dbReference type="InterPro" id="IPR011990">
    <property type="entry name" value="TPR-like_helical_dom_sf"/>
</dbReference>
<evidence type="ECO:0000256" key="1">
    <source>
        <dbReference type="ARBA" id="ARBA00022737"/>
    </source>
</evidence>
<protein>
    <submittedName>
        <fullName evidence="5">Tetratricopeptide repeat protein</fullName>
    </submittedName>
</protein>
<keyword evidence="6" id="KW-1185">Reference proteome</keyword>
<dbReference type="Pfam" id="PF07719">
    <property type="entry name" value="TPR_2"/>
    <property type="match status" value="1"/>
</dbReference>
<feature type="region of interest" description="Disordered" evidence="4">
    <location>
        <begin position="82"/>
        <end position="107"/>
    </location>
</feature>
<evidence type="ECO:0000256" key="2">
    <source>
        <dbReference type="ARBA" id="ARBA00022803"/>
    </source>
</evidence>
<keyword evidence="1" id="KW-0677">Repeat</keyword>
<dbReference type="AlphaFoldDB" id="A0A4Q4KV13"/>
<evidence type="ECO:0000256" key="4">
    <source>
        <dbReference type="SAM" id="MobiDB-lite"/>
    </source>
</evidence>